<evidence type="ECO:0000313" key="1">
    <source>
        <dbReference type="EMBL" id="MBB5430910.1"/>
    </source>
</evidence>
<dbReference type="AlphaFoldDB" id="A0A7W8QIH2"/>
<proteinExistence type="predicted"/>
<reference evidence="1 2" key="1">
    <citation type="submission" date="2020-08" db="EMBL/GenBank/DDBJ databases">
        <title>Sequencing the genomes of 1000 actinobacteria strains.</title>
        <authorList>
            <person name="Klenk H.-P."/>
        </authorList>
    </citation>
    <scope>NUCLEOTIDE SEQUENCE [LARGE SCALE GENOMIC DNA]</scope>
    <source>
        <strain evidence="1 2">DSM 44551</strain>
    </source>
</reference>
<name>A0A7W8QIH2_9ACTN</name>
<protein>
    <submittedName>
        <fullName evidence="1">ABC-type enterobactin transport system permease subunit</fullName>
    </submittedName>
</protein>
<keyword evidence="2" id="KW-1185">Reference proteome</keyword>
<sequence length="76" mass="7518">MGRDGTGAVRGLELAAAVLGLPVECAKPALVVVGIGLMAVVTAAGPIAFVAPAGAGTVCPGGLYPVWLPARETHRR</sequence>
<accession>A0A7W8QIH2</accession>
<dbReference type="Proteomes" id="UP000572635">
    <property type="component" value="Unassembled WGS sequence"/>
</dbReference>
<comment type="caution">
    <text evidence="1">The sequence shown here is derived from an EMBL/GenBank/DDBJ whole genome shotgun (WGS) entry which is preliminary data.</text>
</comment>
<organism evidence="1 2">
    <name type="scientific">Nocardiopsis composta</name>
    <dbReference type="NCBI Taxonomy" id="157465"/>
    <lineage>
        <taxon>Bacteria</taxon>
        <taxon>Bacillati</taxon>
        <taxon>Actinomycetota</taxon>
        <taxon>Actinomycetes</taxon>
        <taxon>Streptosporangiales</taxon>
        <taxon>Nocardiopsidaceae</taxon>
        <taxon>Nocardiopsis</taxon>
    </lineage>
</organism>
<evidence type="ECO:0000313" key="2">
    <source>
        <dbReference type="Proteomes" id="UP000572635"/>
    </source>
</evidence>
<dbReference type="RefSeq" id="WP_184389188.1">
    <property type="nucleotide sequence ID" value="NZ_BAAAJD010000034.1"/>
</dbReference>
<gene>
    <name evidence="1" type="ORF">HDA36_000994</name>
</gene>
<dbReference type="EMBL" id="JACHDB010000001">
    <property type="protein sequence ID" value="MBB5430910.1"/>
    <property type="molecule type" value="Genomic_DNA"/>
</dbReference>